<dbReference type="EMBL" id="SOZH01000003">
    <property type="protein sequence ID" value="TFF16519.1"/>
    <property type="molecule type" value="Genomic_DNA"/>
</dbReference>
<gene>
    <name evidence="2" type="ORF">E1O70_03795</name>
</gene>
<comment type="caution">
    <text evidence="2">The sequence shown here is derived from an EMBL/GenBank/DDBJ whole genome shotgun (WGS) entry which is preliminary data.</text>
</comment>
<dbReference type="GeneID" id="95683608"/>
<protein>
    <submittedName>
        <fullName evidence="2">DUF1275 domain-containing protein</fullName>
    </submittedName>
</protein>
<accession>A0A4Y8R615</accession>
<name>A0A4Y8R615_9MICO</name>
<feature type="transmembrane region" description="Helical" evidence="1">
    <location>
        <begin position="177"/>
        <end position="194"/>
    </location>
</feature>
<dbReference type="InterPro" id="IPR010699">
    <property type="entry name" value="DUF1275"/>
</dbReference>
<feature type="transmembrane region" description="Helical" evidence="1">
    <location>
        <begin position="62"/>
        <end position="80"/>
    </location>
</feature>
<proteinExistence type="predicted"/>
<dbReference type="Proteomes" id="UP000298003">
    <property type="component" value="Unassembled WGS sequence"/>
</dbReference>
<dbReference type="AlphaFoldDB" id="A0A4Y8R615"/>
<dbReference type="Pfam" id="PF06912">
    <property type="entry name" value="DUF1275"/>
    <property type="match status" value="1"/>
</dbReference>
<dbReference type="RefSeq" id="WP_061267719.1">
    <property type="nucleotide sequence ID" value="NZ_SOZH01000003.1"/>
</dbReference>
<dbReference type="PANTHER" id="PTHR37314:SF4">
    <property type="entry name" value="UPF0700 TRANSMEMBRANE PROTEIN YOAK"/>
    <property type="match status" value="1"/>
</dbReference>
<organism evidence="2 3">
    <name type="scientific">Cellulosimicrobium funkei</name>
    <dbReference type="NCBI Taxonomy" id="264251"/>
    <lineage>
        <taxon>Bacteria</taxon>
        <taxon>Bacillati</taxon>
        <taxon>Actinomycetota</taxon>
        <taxon>Actinomycetes</taxon>
        <taxon>Micrococcales</taxon>
        <taxon>Promicromonosporaceae</taxon>
        <taxon>Cellulosimicrobium</taxon>
    </lineage>
</organism>
<reference evidence="2 3" key="1">
    <citation type="submission" date="2019-03" db="EMBL/GenBank/DDBJ databases">
        <title>Cellulosimicrobium funkei JCM14302 Assembly.</title>
        <authorList>
            <person name="Dou T."/>
        </authorList>
    </citation>
    <scope>NUCLEOTIDE SEQUENCE [LARGE SCALE GENOMIC DNA]</scope>
    <source>
        <strain evidence="2 3">JCM 14302</strain>
    </source>
</reference>
<keyword evidence="3" id="KW-1185">Reference proteome</keyword>
<sequence length="229" mass="22356">MTDPRDRPYVAGLLVLTVATGVVDAVSYLALDQVFTGNMTGNVLFVGFAAAGAGGIPLLNNVVALVAFVLGAALCGALLRGRADDARMPRRALGVLAGGAVLVVAGGALWLAVGRLPTPGVLALTAALALVMGAQAVAARGAHVQDVSTVVVTTTLVNLALSSPLAGGSGEGAARRAGAVLAMGTGAAVGAVVVRSWSGAAGLLLAGVLVAVGTTTLALARRHDAVAPR</sequence>
<feature type="transmembrane region" description="Helical" evidence="1">
    <location>
        <begin position="12"/>
        <end position="31"/>
    </location>
</feature>
<feature type="transmembrane region" description="Helical" evidence="1">
    <location>
        <begin position="119"/>
        <end position="138"/>
    </location>
</feature>
<evidence type="ECO:0000256" key="1">
    <source>
        <dbReference type="SAM" id="Phobius"/>
    </source>
</evidence>
<feature type="transmembrane region" description="Helical" evidence="1">
    <location>
        <begin position="92"/>
        <end position="113"/>
    </location>
</feature>
<evidence type="ECO:0000313" key="2">
    <source>
        <dbReference type="EMBL" id="TFF16519.1"/>
    </source>
</evidence>
<evidence type="ECO:0000313" key="3">
    <source>
        <dbReference type="Proteomes" id="UP000298003"/>
    </source>
</evidence>
<keyword evidence="1" id="KW-0812">Transmembrane</keyword>
<keyword evidence="1" id="KW-1133">Transmembrane helix</keyword>
<dbReference type="PANTHER" id="PTHR37314">
    <property type="entry name" value="SLR0142 PROTEIN"/>
    <property type="match status" value="1"/>
</dbReference>
<feature type="transmembrane region" description="Helical" evidence="1">
    <location>
        <begin position="200"/>
        <end position="220"/>
    </location>
</feature>
<keyword evidence="1" id="KW-0472">Membrane</keyword>